<organism evidence="1 2">
    <name type="scientific">Terrimicrobium sacchariphilum</name>
    <dbReference type="NCBI Taxonomy" id="690879"/>
    <lineage>
        <taxon>Bacteria</taxon>
        <taxon>Pseudomonadati</taxon>
        <taxon>Verrucomicrobiota</taxon>
        <taxon>Terrimicrobiia</taxon>
        <taxon>Terrimicrobiales</taxon>
        <taxon>Terrimicrobiaceae</taxon>
        <taxon>Terrimicrobium</taxon>
    </lineage>
</organism>
<dbReference type="AlphaFoldDB" id="A0A146GCB6"/>
<dbReference type="InParanoid" id="A0A146GCB6"/>
<name>A0A146GCB6_TERSA</name>
<dbReference type="Proteomes" id="UP000076023">
    <property type="component" value="Unassembled WGS sequence"/>
</dbReference>
<dbReference type="RefSeq" id="WP_075080430.1">
    <property type="nucleotide sequence ID" value="NZ_BDCO01000002.1"/>
</dbReference>
<dbReference type="STRING" id="690879.TSACC_23267"/>
<evidence type="ECO:0000313" key="2">
    <source>
        <dbReference type="Proteomes" id="UP000076023"/>
    </source>
</evidence>
<gene>
    <name evidence="1" type="ORF">TSACC_23267</name>
</gene>
<protein>
    <submittedName>
        <fullName evidence="1">Uncharacterized protein</fullName>
    </submittedName>
</protein>
<accession>A0A146GCB6</accession>
<comment type="caution">
    <text evidence="1">The sequence shown here is derived from an EMBL/GenBank/DDBJ whole genome shotgun (WGS) entry which is preliminary data.</text>
</comment>
<keyword evidence="2" id="KW-1185">Reference proteome</keyword>
<evidence type="ECO:0000313" key="1">
    <source>
        <dbReference type="EMBL" id="GAT34833.1"/>
    </source>
</evidence>
<proteinExistence type="predicted"/>
<dbReference type="OrthoDB" id="9855009at2"/>
<dbReference type="EMBL" id="BDCO01000002">
    <property type="protein sequence ID" value="GAT34833.1"/>
    <property type="molecule type" value="Genomic_DNA"/>
</dbReference>
<sequence>MKNRYRKINRKHYSLGELVEIVSSCARDSRETLAAIVDLFETGRVRVESNGKLKRVRIAA</sequence>
<reference evidence="2" key="1">
    <citation type="journal article" date="2017" name="Genome Announc.">
        <title>Draft Genome Sequence of Terrimicrobium sacchariphilum NM-5T, a Facultative Anaerobic Soil Bacterium of the Class Spartobacteria.</title>
        <authorList>
            <person name="Qiu Y.L."/>
            <person name="Tourlousse D.M."/>
            <person name="Matsuura N."/>
            <person name="Ohashi A."/>
            <person name="Sekiguchi Y."/>
        </authorList>
    </citation>
    <scope>NUCLEOTIDE SEQUENCE [LARGE SCALE GENOMIC DNA]</scope>
    <source>
        <strain evidence="2">NM-5</strain>
    </source>
</reference>